<dbReference type="RefSeq" id="YP_009449062.1">
    <property type="nucleotide sequence ID" value="NC_036594.1"/>
</dbReference>
<dbReference type="Proteomes" id="UP000236316">
    <property type="component" value="Segment"/>
</dbReference>
<gene>
    <name evidence="1" type="ORF">ORPV_856</name>
</gene>
<evidence type="ECO:0000313" key="2">
    <source>
        <dbReference type="Proteomes" id="UP000236316"/>
    </source>
</evidence>
<dbReference type="GeneID" id="35382690"/>
<sequence>MDYVILPRDIILLIAKCRPDAWFKLIQSCKSISSELLKNRDDMIQLWVRRKVCDMTIKNRGVKIYAGVCPNKSFHGECKYINVQTKELEMVCNYHLGVLHGRAYDTINKRKRTYFYNEGKLHGVCKVKGGGYNIELCSVEYKNGVKDGVKDGEYKCYYISGGLQCRANYVNGKLHGLTTHYCIDRERPCLEEEYKKGILHGDRIFYNENGVITRVEMWVDGFLREVKFTKNKKEWNHNPGLNVKLYDPFADKV</sequence>
<dbReference type="Gene3D" id="2.20.110.10">
    <property type="entry name" value="Histone H3 K4-specific methyltransferase SET7/9 N-terminal domain"/>
    <property type="match status" value="1"/>
</dbReference>
<reference evidence="1" key="1">
    <citation type="submission" date="2017-08" db="EMBL/GenBank/DDBJ databases">
        <authorList>
            <consortium name="Urmite Genomes"/>
        </authorList>
    </citation>
    <scope>NUCLEOTIDE SEQUENCE [LARGE SCALE GENOMIC DNA]</scope>
    <source>
        <strain evidence="1">IHUMI-LCC2</strain>
    </source>
</reference>
<dbReference type="SUPFAM" id="SSF82185">
    <property type="entry name" value="Histone H3 K4-specific methyltransferase SET7/9 N-terminal domain"/>
    <property type="match status" value="1"/>
</dbReference>
<organism evidence="1">
    <name type="scientific">Orpheovirus IHUMI-LCC2</name>
    <dbReference type="NCBI Taxonomy" id="2023057"/>
    <lineage>
        <taxon>Viruses</taxon>
        <taxon>Varidnaviria</taxon>
        <taxon>Bamfordvirae</taxon>
        <taxon>Nucleocytoviricota</taxon>
        <taxon>Megaviricetes</taxon>
        <taxon>Pimascovirales</taxon>
        <taxon>Ocovirineae</taxon>
        <taxon>Orpheoviridae</taxon>
        <taxon>Alphaorpheovirus</taxon>
        <taxon>Alphaorpheovirus massiliense</taxon>
    </lineage>
</organism>
<keyword evidence="2" id="KW-1185">Reference proteome</keyword>
<accession>A0A2I2L5I6</accession>
<dbReference type="EMBL" id="LT906555">
    <property type="protein sequence ID" value="SNW62760.1"/>
    <property type="molecule type" value="Genomic_DNA"/>
</dbReference>
<evidence type="ECO:0000313" key="1">
    <source>
        <dbReference type="EMBL" id="SNW62760.1"/>
    </source>
</evidence>
<dbReference type="KEGG" id="vg:35382690"/>
<protein>
    <submittedName>
        <fullName evidence="1">MORN-repeat protein</fullName>
    </submittedName>
</protein>
<name>A0A2I2L5I6_9VIRU</name>
<proteinExistence type="predicted"/>